<evidence type="ECO:0000256" key="1">
    <source>
        <dbReference type="ARBA" id="ARBA00023242"/>
    </source>
</evidence>
<dbReference type="GO" id="GO:0003677">
    <property type="term" value="F:DNA binding"/>
    <property type="evidence" value="ECO:0007669"/>
    <property type="project" value="InterPro"/>
</dbReference>
<dbReference type="GO" id="GO:0008270">
    <property type="term" value="F:zinc ion binding"/>
    <property type="evidence" value="ECO:0007669"/>
    <property type="project" value="InterPro"/>
</dbReference>
<evidence type="ECO:0000256" key="2">
    <source>
        <dbReference type="SAM" id="MobiDB-lite"/>
    </source>
</evidence>
<feature type="region of interest" description="Disordered" evidence="2">
    <location>
        <begin position="490"/>
        <end position="550"/>
    </location>
</feature>
<keyword evidence="1" id="KW-0539">Nucleus</keyword>
<accession>A0AAV5G6K6</accession>
<dbReference type="Proteomes" id="UP001342314">
    <property type="component" value="Unassembled WGS sequence"/>
</dbReference>
<dbReference type="Pfam" id="PF04082">
    <property type="entry name" value="Fungal_trans"/>
    <property type="match status" value="1"/>
</dbReference>
<evidence type="ECO:0000313" key="4">
    <source>
        <dbReference type="EMBL" id="GJN88191.1"/>
    </source>
</evidence>
<evidence type="ECO:0000259" key="3">
    <source>
        <dbReference type="SMART" id="SM00906"/>
    </source>
</evidence>
<keyword evidence="5" id="KW-1185">Reference proteome</keyword>
<dbReference type="SMART" id="SM00906">
    <property type="entry name" value="Fungal_trans"/>
    <property type="match status" value="1"/>
</dbReference>
<dbReference type="GO" id="GO:0001080">
    <property type="term" value="P:nitrogen catabolite activation of transcription from RNA polymerase II promoter"/>
    <property type="evidence" value="ECO:0007669"/>
    <property type="project" value="TreeGrafter"/>
</dbReference>
<dbReference type="CDD" id="cd12148">
    <property type="entry name" value="fungal_TF_MHR"/>
    <property type="match status" value="1"/>
</dbReference>
<dbReference type="InterPro" id="IPR007219">
    <property type="entry name" value="XnlR_reg_dom"/>
</dbReference>
<dbReference type="GO" id="GO:0006351">
    <property type="term" value="P:DNA-templated transcription"/>
    <property type="evidence" value="ECO:0007669"/>
    <property type="project" value="InterPro"/>
</dbReference>
<dbReference type="AlphaFoldDB" id="A0AAV5G6K6"/>
<protein>
    <recommendedName>
        <fullName evidence="3">Xylanolytic transcriptional activator regulatory domain-containing protein</fullName>
    </recommendedName>
</protein>
<feature type="region of interest" description="Disordered" evidence="2">
    <location>
        <begin position="627"/>
        <end position="646"/>
    </location>
</feature>
<sequence>MRVRKPKVDVNEQERPAGQATQQLSVPLKPRMFPADPTGPSLALGDGRAELHYISSHAFSDTTFSVADEHVATHPGDVSFRQVSNDHDLPVFFVQTPSLMYGTAAPAARRLYDAACSALTPDAPQRLVEIYLRQTQPALPILDDQATSDIASLQQRGISYGVLTSLLAHSTSYVHEIRPAHKHLWRQVLLSLEDGYRQPTLQTLQQALVTISSRPAINLAQNHIAMGRLTSAAQLLGLHIDPSRWRIPESERRLRKRLWWAVLITDKWRALWYGRPSNTILRDFFTIRATSEHGKPSDRLALLEKAGAEVASLERDLPFVLTALPGVEAPATTPASTGVRSFQLCKLGVEMTLLRLTMASLEKPTPEQLVLSSRTALALVQTIVEFLEHLGPEDYGAFWAPYCSFIVSAAGALLIRTAMAASAVDPTTRTACGVLFTRLVVTLTSSHHAARWDVASLALDRIATLLRSLDGDLPELIPLLQLFGPPNHANTAPPIARPPAGPLLSPTLARPGVPPSAAPAPAIILSPSHPAAPQPGAPAAPPPADQLTSPQSELDALWWMNSEILSLPDHLGAVADVFEGWPAFDDLAGSTAGSLEAAAGGQTEGPGTDALGWQPFDLRSFLEGPGAMPWSDVGAQPGPVPDAPML</sequence>
<feature type="region of interest" description="Disordered" evidence="2">
    <location>
        <begin position="1"/>
        <end position="23"/>
    </location>
</feature>
<feature type="compositionally biased region" description="Basic and acidic residues" evidence="2">
    <location>
        <begin position="1"/>
        <end position="15"/>
    </location>
</feature>
<organism evidence="4 5">
    <name type="scientific">Rhodotorula paludigena</name>
    <dbReference type="NCBI Taxonomy" id="86838"/>
    <lineage>
        <taxon>Eukaryota</taxon>
        <taxon>Fungi</taxon>
        <taxon>Dikarya</taxon>
        <taxon>Basidiomycota</taxon>
        <taxon>Pucciniomycotina</taxon>
        <taxon>Microbotryomycetes</taxon>
        <taxon>Sporidiobolales</taxon>
        <taxon>Sporidiobolaceae</taxon>
        <taxon>Rhodotorula</taxon>
    </lineage>
</organism>
<dbReference type="PANTHER" id="PTHR31668">
    <property type="entry name" value="GLUCOSE TRANSPORT TRANSCRIPTION REGULATOR RGT1-RELATED-RELATED"/>
    <property type="match status" value="1"/>
</dbReference>
<dbReference type="EMBL" id="BQKY01000002">
    <property type="protein sequence ID" value="GJN88191.1"/>
    <property type="molecule type" value="Genomic_DNA"/>
</dbReference>
<name>A0AAV5G6K6_9BASI</name>
<comment type="caution">
    <text evidence="4">The sequence shown here is derived from an EMBL/GenBank/DDBJ whole genome shotgun (WGS) entry which is preliminary data.</text>
</comment>
<dbReference type="InterPro" id="IPR050797">
    <property type="entry name" value="Carb_Metab_Trans_Reg"/>
</dbReference>
<gene>
    <name evidence="4" type="ORF">Rhopal_001156-T1</name>
</gene>
<dbReference type="PANTHER" id="PTHR31668:SF10">
    <property type="entry name" value="ZN(II)2CYS6 TRANSCRIPTION FACTOR (EUROFUNG)"/>
    <property type="match status" value="1"/>
</dbReference>
<proteinExistence type="predicted"/>
<reference evidence="4 5" key="1">
    <citation type="submission" date="2021-12" db="EMBL/GenBank/DDBJ databases">
        <title>High titer production of polyol ester of fatty acids by Rhodotorula paludigena BS15 towards product separation-free biomass refinery.</title>
        <authorList>
            <person name="Mano J."/>
            <person name="Ono H."/>
            <person name="Tanaka T."/>
            <person name="Naito K."/>
            <person name="Sushida H."/>
            <person name="Ike M."/>
            <person name="Tokuyasu K."/>
            <person name="Kitaoka M."/>
        </authorList>
    </citation>
    <scope>NUCLEOTIDE SEQUENCE [LARGE SCALE GENOMIC DNA]</scope>
    <source>
        <strain evidence="4 5">BS15</strain>
    </source>
</reference>
<feature type="domain" description="Xylanolytic transcriptional activator regulatory" evidence="3">
    <location>
        <begin position="222"/>
        <end position="297"/>
    </location>
</feature>
<dbReference type="GO" id="GO:0005634">
    <property type="term" value="C:nucleus"/>
    <property type="evidence" value="ECO:0007669"/>
    <property type="project" value="TreeGrafter"/>
</dbReference>
<evidence type="ECO:0000313" key="5">
    <source>
        <dbReference type="Proteomes" id="UP001342314"/>
    </source>
</evidence>
<feature type="compositionally biased region" description="Low complexity" evidence="2">
    <location>
        <begin position="519"/>
        <end position="529"/>
    </location>
</feature>
<feature type="compositionally biased region" description="Pro residues" evidence="2">
    <location>
        <begin position="530"/>
        <end position="544"/>
    </location>
</feature>